<dbReference type="KEGG" id="dov:DSCO28_03430"/>
<keyword evidence="4" id="KW-0328">Glycosyltransferase</keyword>
<feature type="domain" description="O-GlcNAc transferase C-terminal" evidence="9">
    <location>
        <begin position="516"/>
        <end position="667"/>
    </location>
</feature>
<dbReference type="AlphaFoldDB" id="A0A5K7ZII4"/>
<dbReference type="SMART" id="SM00028">
    <property type="entry name" value="TPR"/>
    <property type="match status" value="12"/>
</dbReference>
<dbReference type="SUPFAM" id="SSF53756">
    <property type="entry name" value="UDP-Glycosyltransferase/glycogen phosphorylase"/>
    <property type="match status" value="1"/>
</dbReference>
<protein>
    <recommendedName>
        <fullName evidence="3">protein O-GlcNAc transferase</fullName>
        <ecNumber evidence="3">2.4.1.255</ecNumber>
    </recommendedName>
</protein>
<evidence type="ECO:0000256" key="8">
    <source>
        <dbReference type="PROSITE-ProRule" id="PRU00339"/>
    </source>
</evidence>
<sequence length="887" mass="100447">MIAVKTARYVKRSTAIVRAIGYHRNGEKKAARQIYRQILEKEPDNPDALHLLGVLDFDDGDCAGAICRIQRAIAINPRQAEYYYNLANALLDSGEPVGAEVAYRRAVEIDQGFSEAYCGLGNALFHQGRYTPAKTSYRKALGRNPDMVNAWFNLGKAYRCLNENTLALGCFKKATSLAPGYTDGYQEMAGLFRDMGKTDAAIRCQQKRCALLKDDWQPLLDLARLYEKNNAYQQAVSCLERAKNKKAPEGLFHVALGDILKSMGNAAEAEKNYRDALRIDPRCSAAYHYLAVLYEASGRFEAALAIYREGARHGALTAQSLHNYARTCFHTGAYPDSISNYRKALEKKPDLEMAWIGLGDTYRHLNQYEDASWCYRQWIKVNPANTVALFSLGQSWQAQGEIRKSLSCFATVLKRDPTMVAAKWHYHLALPVVYDKTEDIRTERKRFSQGLACLIESTDLSDARGCREAFPAARFNTNFYLSYQGLNDRSLQRRYGVFLSRVLNGCFPELAQPKKKTLQEPDERIKVGFVSAHFYAHTVAFLFEGWISGLDPQVFDVVCYHLGQVSDSVSKRIQVSVGCFREFAGDLESFARKIHDDRPDVLIYLDIGMAPLSLCLAALRLAPIQCVSWGHPVTTGLPNVDYFLSSELMEPVDGADHYSEKLIRLPNLSVCLEPPALPHPEKSRKSFGLDESAFIYLSPQSLFKYLPQYDHLFARIAVLVPNARFVFVAHPSQRVTSRFRERLEKTFSQYGLDGAQFCQILPRMPHNDFITLNLICDVVLDPPEWSGGKTSFESFHCGTPVVTLPGRYMRGRHTYGMLRKMAIRELIASDEQDYVRIAVNLAKTPSYFQTLKKKLIERRHLLFHDKKALDGLSRFLKNAVLKEEESR</sequence>
<dbReference type="Gene3D" id="3.40.50.11380">
    <property type="match status" value="1"/>
</dbReference>
<feature type="repeat" description="TPR" evidence="8">
    <location>
        <begin position="148"/>
        <end position="181"/>
    </location>
</feature>
<dbReference type="InterPro" id="IPR029489">
    <property type="entry name" value="OGT/SEC/SPY_C"/>
</dbReference>
<feature type="repeat" description="TPR" evidence="8">
    <location>
        <begin position="386"/>
        <end position="419"/>
    </location>
</feature>
<keyword evidence="6" id="KW-0677">Repeat</keyword>
<dbReference type="Pfam" id="PF13844">
    <property type="entry name" value="Glyco_transf_41"/>
    <property type="match status" value="2"/>
</dbReference>
<feature type="repeat" description="TPR" evidence="8">
    <location>
        <begin position="114"/>
        <end position="147"/>
    </location>
</feature>
<dbReference type="PANTHER" id="PTHR44998">
    <property type="match status" value="1"/>
</dbReference>
<keyword evidence="5" id="KW-0808">Transferase</keyword>
<evidence type="ECO:0000256" key="1">
    <source>
        <dbReference type="ARBA" id="ARBA00004922"/>
    </source>
</evidence>
<evidence type="ECO:0000256" key="3">
    <source>
        <dbReference type="ARBA" id="ARBA00011970"/>
    </source>
</evidence>
<evidence type="ECO:0000313" key="10">
    <source>
        <dbReference type="EMBL" id="BBO79777.1"/>
    </source>
</evidence>
<comment type="similarity">
    <text evidence="2">Belongs to the glycosyltransferase 41 family. O-GlcNAc transferase subfamily.</text>
</comment>
<evidence type="ECO:0000313" key="11">
    <source>
        <dbReference type="Proteomes" id="UP000425960"/>
    </source>
</evidence>
<dbReference type="Gene3D" id="3.40.50.2000">
    <property type="entry name" value="Glycogen Phosphorylase B"/>
    <property type="match status" value="1"/>
</dbReference>
<dbReference type="SUPFAM" id="SSF81901">
    <property type="entry name" value="HCP-like"/>
    <property type="match status" value="1"/>
</dbReference>
<evidence type="ECO:0000256" key="2">
    <source>
        <dbReference type="ARBA" id="ARBA00005386"/>
    </source>
</evidence>
<name>A0A5K7ZII4_9BACT</name>
<accession>A0A5K7ZII4</accession>
<dbReference type="Pfam" id="PF13181">
    <property type="entry name" value="TPR_8"/>
    <property type="match status" value="2"/>
</dbReference>
<evidence type="ECO:0000256" key="6">
    <source>
        <dbReference type="ARBA" id="ARBA00022737"/>
    </source>
</evidence>
<feature type="repeat" description="TPR" evidence="8">
    <location>
        <begin position="352"/>
        <end position="385"/>
    </location>
</feature>
<evidence type="ECO:0000256" key="5">
    <source>
        <dbReference type="ARBA" id="ARBA00022679"/>
    </source>
</evidence>
<dbReference type="SUPFAM" id="SSF48452">
    <property type="entry name" value="TPR-like"/>
    <property type="match status" value="1"/>
</dbReference>
<dbReference type="RefSeq" id="WP_155320886.1">
    <property type="nucleotide sequence ID" value="NZ_AP021876.1"/>
</dbReference>
<evidence type="ECO:0000256" key="4">
    <source>
        <dbReference type="ARBA" id="ARBA00022676"/>
    </source>
</evidence>
<dbReference type="GO" id="GO:0006493">
    <property type="term" value="P:protein O-linked glycosylation"/>
    <property type="evidence" value="ECO:0007669"/>
    <property type="project" value="TreeGrafter"/>
</dbReference>
<dbReference type="UniPathway" id="UPA00378"/>
<proteinExistence type="inferred from homology"/>
<dbReference type="Gene3D" id="1.25.40.10">
    <property type="entry name" value="Tetratricopeptide repeat domain"/>
    <property type="match status" value="3"/>
</dbReference>
<evidence type="ECO:0000259" key="9">
    <source>
        <dbReference type="Pfam" id="PF13844"/>
    </source>
</evidence>
<dbReference type="EC" id="2.4.1.255" evidence="3"/>
<feature type="domain" description="O-GlcNAc transferase C-terminal" evidence="9">
    <location>
        <begin position="683"/>
        <end position="860"/>
    </location>
</feature>
<dbReference type="InterPro" id="IPR011990">
    <property type="entry name" value="TPR-like_helical_dom_sf"/>
</dbReference>
<evidence type="ECO:0000256" key="7">
    <source>
        <dbReference type="ARBA" id="ARBA00022803"/>
    </source>
</evidence>
<dbReference type="GO" id="GO:0097363">
    <property type="term" value="F:protein O-acetylglucosaminyltransferase activity"/>
    <property type="evidence" value="ECO:0007669"/>
    <property type="project" value="UniProtKB-EC"/>
</dbReference>
<gene>
    <name evidence="10" type="ORF">DSCO28_03430</name>
</gene>
<comment type="pathway">
    <text evidence="1">Protein modification; protein glycosylation.</text>
</comment>
<dbReference type="EMBL" id="AP021876">
    <property type="protein sequence ID" value="BBO79777.1"/>
    <property type="molecule type" value="Genomic_DNA"/>
</dbReference>
<feature type="repeat" description="TPR" evidence="8">
    <location>
        <begin position="250"/>
        <end position="283"/>
    </location>
</feature>
<dbReference type="PANTHER" id="PTHR44998:SF1">
    <property type="entry name" value="UDP-N-ACETYLGLUCOSAMINE--PEPTIDE N-ACETYLGLUCOSAMINYLTRANSFERASE 110 KDA SUBUNIT"/>
    <property type="match status" value="1"/>
</dbReference>
<dbReference type="Pfam" id="PF13176">
    <property type="entry name" value="TPR_7"/>
    <property type="match status" value="1"/>
</dbReference>
<dbReference type="Proteomes" id="UP000425960">
    <property type="component" value="Chromosome"/>
</dbReference>
<dbReference type="Pfam" id="PF13432">
    <property type="entry name" value="TPR_16"/>
    <property type="match status" value="2"/>
</dbReference>
<reference evidence="10 11" key="1">
    <citation type="submission" date="2019-11" db="EMBL/GenBank/DDBJ databases">
        <title>Comparative genomics of hydrocarbon-degrading Desulfosarcina strains.</title>
        <authorList>
            <person name="Watanabe M."/>
            <person name="Kojima H."/>
            <person name="Fukui M."/>
        </authorList>
    </citation>
    <scope>NUCLEOTIDE SEQUENCE [LARGE SCALE GENOMIC DNA]</scope>
    <source>
        <strain evidence="10 11">28bB2T</strain>
    </source>
</reference>
<dbReference type="PROSITE" id="PS50005">
    <property type="entry name" value="TPR"/>
    <property type="match status" value="5"/>
</dbReference>
<dbReference type="InterPro" id="IPR019734">
    <property type="entry name" value="TPR_rpt"/>
</dbReference>
<keyword evidence="7 8" id="KW-0802">TPR repeat</keyword>
<organism evidence="10 11">
    <name type="scientific">Desulfosarcina ovata subsp. sediminis</name>
    <dbReference type="NCBI Taxonomy" id="885957"/>
    <lineage>
        <taxon>Bacteria</taxon>
        <taxon>Pseudomonadati</taxon>
        <taxon>Thermodesulfobacteriota</taxon>
        <taxon>Desulfobacteria</taxon>
        <taxon>Desulfobacterales</taxon>
        <taxon>Desulfosarcinaceae</taxon>
        <taxon>Desulfosarcina</taxon>
    </lineage>
</organism>
<dbReference type="Pfam" id="PF00515">
    <property type="entry name" value="TPR_1"/>
    <property type="match status" value="1"/>
</dbReference>